<feature type="transmembrane region" description="Helical" evidence="6">
    <location>
        <begin position="46"/>
        <end position="63"/>
    </location>
</feature>
<feature type="transmembrane region" description="Helical" evidence="6">
    <location>
        <begin position="250"/>
        <end position="270"/>
    </location>
</feature>
<organism evidence="7 8">
    <name type="scientific">Amphibalanus amphitrite</name>
    <name type="common">Striped barnacle</name>
    <name type="synonym">Balanus amphitrite</name>
    <dbReference type="NCBI Taxonomy" id="1232801"/>
    <lineage>
        <taxon>Eukaryota</taxon>
        <taxon>Metazoa</taxon>
        <taxon>Ecdysozoa</taxon>
        <taxon>Arthropoda</taxon>
        <taxon>Crustacea</taxon>
        <taxon>Multicrustacea</taxon>
        <taxon>Cirripedia</taxon>
        <taxon>Thoracica</taxon>
        <taxon>Thoracicalcarea</taxon>
        <taxon>Balanomorpha</taxon>
        <taxon>Balanoidea</taxon>
        <taxon>Balanidae</taxon>
        <taxon>Amphibalaninae</taxon>
        <taxon>Amphibalanus</taxon>
    </lineage>
</organism>
<dbReference type="EMBL" id="VIIS01002012">
    <property type="protein sequence ID" value="KAF0289716.1"/>
    <property type="molecule type" value="Genomic_DNA"/>
</dbReference>
<keyword evidence="3 6" id="KW-1133">Transmembrane helix</keyword>
<dbReference type="PANTHER" id="PTHR23423">
    <property type="entry name" value="ORGANIC SOLUTE TRANSPORTER-RELATED"/>
    <property type="match status" value="1"/>
</dbReference>
<comment type="subcellular location">
    <subcellularLocation>
        <location evidence="1">Membrane</location>
        <topology evidence="1">Multi-pass membrane protein</topology>
    </subcellularLocation>
</comment>
<proteinExistence type="predicted"/>
<dbReference type="Proteomes" id="UP000440578">
    <property type="component" value="Unassembled WGS sequence"/>
</dbReference>
<protein>
    <submittedName>
        <fullName evidence="7">Transmembrane protein 184C</fullName>
    </submittedName>
</protein>
<feature type="transmembrane region" description="Helical" evidence="6">
    <location>
        <begin position="290"/>
        <end position="310"/>
    </location>
</feature>
<evidence type="ECO:0000256" key="5">
    <source>
        <dbReference type="SAM" id="MobiDB-lite"/>
    </source>
</evidence>
<dbReference type="GO" id="GO:0016020">
    <property type="term" value="C:membrane"/>
    <property type="evidence" value="ECO:0007669"/>
    <property type="project" value="UniProtKB-SubCell"/>
</dbReference>
<feature type="transmembrane region" description="Helical" evidence="6">
    <location>
        <begin position="12"/>
        <end position="34"/>
    </location>
</feature>
<gene>
    <name evidence="7" type="primary">tmem184c</name>
    <name evidence="7" type="ORF">FJT64_012071</name>
</gene>
<feature type="region of interest" description="Disordered" evidence="5">
    <location>
        <begin position="358"/>
        <end position="395"/>
    </location>
</feature>
<dbReference type="InterPro" id="IPR005178">
    <property type="entry name" value="Ostalpha/TMEM184C"/>
</dbReference>
<evidence type="ECO:0000256" key="6">
    <source>
        <dbReference type="SAM" id="Phobius"/>
    </source>
</evidence>
<keyword evidence="2 6" id="KW-0812">Transmembrane</keyword>
<reference evidence="7 8" key="1">
    <citation type="submission" date="2019-07" db="EMBL/GenBank/DDBJ databases">
        <title>Draft genome assembly of a fouling barnacle, Amphibalanus amphitrite (Darwin, 1854): The first reference genome for Thecostraca.</title>
        <authorList>
            <person name="Kim W."/>
        </authorList>
    </citation>
    <scope>NUCLEOTIDE SEQUENCE [LARGE SCALE GENOMIC DNA]</scope>
    <source>
        <strain evidence="7">SNU_AA5</strain>
        <tissue evidence="7">Soma without cirri and trophi</tissue>
    </source>
</reference>
<evidence type="ECO:0000256" key="2">
    <source>
        <dbReference type="ARBA" id="ARBA00022692"/>
    </source>
</evidence>
<dbReference type="OrthoDB" id="5348404at2759"/>
<accession>A0A6A4V531</accession>
<feature type="transmembrane region" description="Helical" evidence="6">
    <location>
        <begin position="84"/>
        <end position="106"/>
    </location>
</feature>
<keyword evidence="8" id="KW-1185">Reference proteome</keyword>
<evidence type="ECO:0000313" key="7">
    <source>
        <dbReference type="EMBL" id="KAF0289716.1"/>
    </source>
</evidence>
<evidence type="ECO:0000256" key="4">
    <source>
        <dbReference type="ARBA" id="ARBA00023136"/>
    </source>
</evidence>
<comment type="caution">
    <text evidence="7">The sequence shown here is derived from an EMBL/GenBank/DDBJ whole genome shotgun (WGS) entry which is preliminary data.</text>
</comment>
<keyword evidence="4 6" id="KW-0472">Membrane</keyword>
<dbReference type="AlphaFoldDB" id="A0A6A4V531"/>
<feature type="transmembrane region" description="Helical" evidence="6">
    <location>
        <begin position="173"/>
        <end position="194"/>
    </location>
</feature>
<evidence type="ECO:0000256" key="1">
    <source>
        <dbReference type="ARBA" id="ARBA00004141"/>
    </source>
</evidence>
<name>A0A6A4V531_AMPAM</name>
<evidence type="ECO:0000313" key="8">
    <source>
        <dbReference type="Proteomes" id="UP000440578"/>
    </source>
</evidence>
<evidence type="ECO:0000256" key="3">
    <source>
        <dbReference type="ARBA" id="ARBA00022989"/>
    </source>
</evidence>
<dbReference type="Pfam" id="PF03619">
    <property type="entry name" value="Solute_trans_a"/>
    <property type="match status" value="1"/>
</dbReference>
<sequence length="395" mass="45352">MPSVLRSWRQWIQPVVMLLYGIILVVCLPVLVVYMEHAGTRIKFEAWLIGCVMAFLTLPVSLWEITMHLVNYTKPQLQKHIIRILWMVPIYSLNAWMGLTFPHYTIYFDLCRECYEAYVIYNFMMFLMTTLNELMDLETVLATRTQVVHSCPFCWLRPWRMGRELVQRCRHSILQYTVVRPITSIVAFVASLAGVYGEGTFLPDRLFLYVSVVNNISQLIAMYALVLFYRATKEFLRPYRPLAKFLVIKCVVFFSFFQEFIISVLVYAGVISSWFGVMDASDVRVISQSIQNFLICIEMLAAALAHMYAFSHMPYRDPGQYQGDCCAAFRSMWDVTDVGHDVKEHLSVVGSSVARRLSRKSTQAAGERAPLLTVPGDGRAEPAPRPPATARRSDQ</sequence>
<dbReference type="SMART" id="SM01417">
    <property type="entry name" value="Solute_trans_a"/>
    <property type="match status" value="1"/>
</dbReference>
<feature type="transmembrane region" description="Helical" evidence="6">
    <location>
        <begin position="206"/>
        <end position="229"/>
    </location>
</feature>